<dbReference type="STRING" id="380248.SAMN05216251_11720"/>
<dbReference type="AlphaFoldDB" id="A0A1I2JFK1"/>
<evidence type="ECO:0000256" key="2">
    <source>
        <dbReference type="ARBA" id="ARBA00012438"/>
    </source>
</evidence>
<feature type="transmembrane region" description="Helical" evidence="10">
    <location>
        <begin position="22"/>
        <end position="45"/>
    </location>
</feature>
<evidence type="ECO:0000256" key="7">
    <source>
        <dbReference type="ARBA" id="ARBA00022840"/>
    </source>
</evidence>
<keyword evidence="13" id="KW-1185">Reference proteome</keyword>
<keyword evidence="10" id="KW-0472">Membrane</keyword>
<keyword evidence="10" id="KW-1133">Transmembrane helix</keyword>
<keyword evidence="9" id="KW-0175">Coiled coil</keyword>
<dbReference type="OrthoDB" id="227596at2"/>
<gene>
    <name evidence="12" type="ORF">SAMN05216251_11720</name>
</gene>
<dbReference type="Gene3D" id="3.30.565.10">
    <property type="entry name" value="Histidine kinase-like ATPase, C-terminal domain"/>
    <property type="match status" value="1"/>
</dbReference>
<feature type="domain" description="Signal transduction histidine kinase subgroup 3 dimerisation and phosphoacceptor" evidence="11">
    <location>
        <begin position="218"/>
        <end position="291"/>
    </location>
</feature>
<keyword evidence="8" id="KW-0902">Two-component regulatory system</keyword>
<feature type="transmembrane region" description="Helical" evidence="10">
    <location>
        <begin position="138"/>
        <end position="158"/>
    </location>
</feature>
<keyword evidence="10" id="KW-0812">Transmembrane</keyword>
<evidence type="ECO:0000256" key="5">
    <source>
        <dbReference type="ARBA" id="ARBA00022741"/>
    </source>
</evidence>
<dbReference type="Pfam" id="PF07730">
    <property type="entry name" value="HisKA_3"/>
    <property type="match status" value="1"/>
</dbReference>
<dbReference type="CDD" id="cd06503">
    <property type="entry name" value="ATP-synt_Fo_b"/>
    <property type="match status" value="1"/>
</dbReference>
<dbReference type="GO" id="GO:0000155">
    <property type="term" value="F:phosphorelay sensor kinase activity"/>
    <property type="evidence" value="ECO:0007669"/>
    <property type="project" value="InterPro"/>
</dbReference>
<feature type="coiled-coil region" evidence="9">
    <location>
        <begin position="259"/>
        <end position="290"/>
    </location>
</feature>
<evidence type="ECO:0000256" key="1">
    <source>
        <dbReference type="ARBA" id="ARBA00000085"/>
    </source>
</evidence>
<dbReference type="GO" id="GO:0046983">
    <property type="term" value="F:protein dimerization activity"/>
    <property type="evidence" value="ECO:0007669"/>
    <property type="project" value="InterPro"/>
</dbReference>
<name>A0A1I2JFK1_9ACTN</name>
<feature type="coiled-coil region" evidence="9">
    <location>
        <begin position="162"/>
        <end position="203"/>
    </location>
</feature>
<keyword evidence="7" id="KW-0067">ATP-binding</keyword>
<dbReference type="EMBL" id="FONG01000017">
    <property type="protein sequence ID" value="SFF51441.1"/>
    <property type="molecule type" value="Genomic_DNA"/>
</dbReference>
<dbReference type="GO" id="GO:0016020">
    <property type="term" value="C:membrane"/>
    <property type="evidence" value="ECO:0007669"/>
    <property type="project" value="InterPro"/>
</dbReference>
<dbReference type="PANTHER" id="PTHR24421">
    <property type="entry name" value="NITRATE/NITRITE SENSOR PROTEIN NARX-RELATED"/>
    <property type="match status" value="1"/>
</dbReference>
<evidence type="ECO:0000256" key="10">
    <source>
        <dbReference type="SAM" id="Phobius"/>
    </source>
</evidence>
<dbReference type="EC" id="2.7.13.3" evidence="2"/>
<evidence type="ECO:0000313" key="12">
    <source>
        <dbReference type="EMBL" id="SFF51441.1"/>
    </source>
</evidence>
<evidence type="ECO:0000259" key="11">
    <source>
        <dbReference type="Pfam" id="PF07730"/>
    </source>
</evidence>
<dbReference type="PANTHER" id="PTHR24421:SF10">
    <property type="entry name" value="NITRATE_NITRITE SENSOR PROTEIN NARQ"/>
    <property type="match status" value="1"/>
</dbReference>
<keyword evidence="6 12" id="KW-0418">Kinase</keyword>
<dbReference type="InterPro" id="IPR011712">
    <property type="entry name" value="Sig_transdc_His_kin_sub3_dim/P"/>
</dbReference>
<accession>A0A1I2JFK1</accession>
<evidence type="ECO:0000256" key="6">
    <source>
        <dbReference type="ARBA" id="ARBA00022777"/>
    </source>
</evidence>
<dbReference type="InterPro" id="IPR036890">
    <property type="entry name" value="HATPase_C_sf"/>
</dbReference>
<comment type="catalytic activity">
    <reaction evidence="1">
        <text>ATP + protein L-histidine = ADP + protein N-phospho-L-histidine.</text>
        <dbReference type="EC" id="2.7.13.3"/>
    </reaction>
</comment>
<dbReference type="RefSeq" id="WP_093715943.1">
    <property type="nucleotide sequence ID" value="NZ_FONG01000017.1"/>
</dbReference>
<dbReference type="InterPro" id="IPR050482">
    <property type="entry name" value="Sensor_HK_TwoCompSys"/>
</dbReference>
<protein>
    <recommendedName>
        <fullName evidence="2">histidine kinase</fullName>
        <ecNumber evidence="2">2.7.13.3</ecNumber>
    </recommendedName>
</protein>
<keyword evidence="3" id="KW-0597">Phosphoprotein</keyword>
<proteinExistence type="predicted"/>
<reference evidence="13" key="1">
    <citation type="submission" date="2016-10" db="EMBL/GenBank/DDBJ databases">
        <authorList>
            <person name="Varghese N."/>
            <person name="Submissions S."/>
        </authorList>
    </citation>
    <scope>NUCLEOTIDE SEQUENCE [LARGE SCALE GENOMIC DNA]</scope>
    <source>
        <strain evidence="13">CGMCC 4.3510</strain>
    </source>
</reference>
<organism evidence="12 13">
    <name type="scientific">Actinacidiphila alni</name>
    <dbReference type="NCBI Taxonomy" id="380248"/>
    <lineage>
        <taxon>Bacteria</taxon>
        <taxon>Bacillati</taxon>
        <taxon>Actinomycetota</taxon>
        <taxon>Actinomycetes</taxon>
        <taxon>Kitasatosporales</taxon>
        <taxon>Streptomycetaceae</taxon>
        <taxon>Actinacidiphila</taxon>
    </lineage>
</organism>
<dbReference type="GO" id="GO:0005524">
    <property type="term" value="F:ATP binding"/>
    <property type="evidence" value="ECO:0007669"/>
    <property type="project" value="UniProtKB-KW"/>
</dbReference>
<feature type="transmembrane region" description="Helical" evidence="10">
    <location>
        <begin position="51"/>
        <end position="70"/>
    </location>
</feature>
<keyword evidence="4" id="KW-0808">Transferase</keyword>
<dbReference type="CDD" id="cd16917">
    <property type="entry name" value="HATPase_UhpB-NarQ-NarX-like"/>
    <property type="match status" value="1"/>
</dbReference>
<evidence type="ECO:0000256" key="3">
    <source>
        <dbReference type="ARBA" id="ARBA00022553"/>
    </source>
</evidence>
<keyword evidence="5" id="KW-0547">Nucleotide-binding</keyword>
<evidence type="ECO:0000313" key="13">
    <source>
        <dbReference type="Proteomes" id="UP000199323"/>
    </source>
</evidence>
<sequence>MTAADPRTHLQDTPWRRTARDLAVDAATLCFAVLVGMVVYGIAAAHEDRPVWMQAVDLPLGALACLSLWWRRRHPMAVALLAVPALAMSNSVFGAGMVITANLALYEPPRRALPVLGLFVAASVPDALLLSDPHHADWTAAAFSVTYYLVFFAWGSALRSRRQLLVRLRADAERERADAERQRADAERERQDAIRERADAIRERAEHARRLADTRRAERTAIAREMHDVLAHRISLLSMHAGALAYRMRGDGGGPALDAAEAEESVRVIRDNAHQALEELREVLVVLRSDDSPNGPAPTAPQPRLADVAALVTEARAAGQSVDFRDDTEPSAVAGLRPQLQRTAYRAVQEALTNSRKHAPGSRTTVRLSGTPGADLVVTVANSLPPGPDCRPRTPTGVLPGAGAGLVGLGERVSLDGGTLEHGAADGVFTVRVRLPWPASEVSR</sequence>
<dbReference type="Gene3D" id="1.20.5.1930">
    <property type="match status" value="1"/>
</dbReference>
<evidence type="ECO:0000256" key="8">
    <source>
        <dbReference type="ARBA" id="ARBA00023012"/>
    </source>
</evidence>
<feature type="transmembrane region" description="Helical" evidence="10">
    <location>
        <begin position="77"/>
        <end position="106"/>
    </location>
</feature>
<dbReference type="Proteomes" id="UP000199323">
    <property type="component" value="Unassembled WGS sequence"/>
</dbReference>
<evidence type="ECO:0000256" key="4">
    <source>
        <dbReference type="ARBA" id="ARBA00022679"/>
    </source>
</evidence>
<evidence type="ECO:0000256" key="9">
    <source>
        <dbReference type="SAM" id="Coils"/>
    </source>
</evidence>
<dbReference type="SUPFAM" id="SSF55874">
    <property type="entry name" value="ATPase domain of HSP90 chaperone/DNA topoisomerase II/histidine kinase"/>
    <property type="match status" value="1"/>
</dbReference>